<feature type="domain" description="Rab-GAP TBC" evidence="2">
    <location>
        <begin position="229"/>
        <end position="367"/>
    </location>
</feature>
<accession>A0A836HJ24</accession>
<proteinExistence type="predicted"/>
<dbReference type="EMBL" id="JAFEUZ010000024">
    <property type="protein sequence ID" value="KAG5477745.1"/>
    <property type="molecule type" value="Genomic_DNA"/>
</dbReference>
<dbReference type="OrthoDB" id="27140at2759"/>
<reference evidence="4" key="1">
    <citation type="journal article" date="2021" name="Microbiol. Resour. Announc.">
        <title>LGAAP: Leishmaniinae Genome Assembly and Annotation Pipeline.</title>
        <authorList>
            <person name="Almutairi H."/>
            <person name="Urbaniak M.D."/>
            <person name="Bates M.D."/>
            <person name="Jariyapan N."/>
            <person name="Kwakye-Nuako G."/>
            <person name="Thomaz-Soccol V."/>
            <person name="Al-Salem W.S."/>
            <person name="Dillon R.J."/>
            <person name="Bates P.A."/>
            <person name="Gatherer D."/>
        </authorList>
    </citation>
    <scope>NUCLEOTIDE SEQUENCE [LARGE SCALE GENOMIC DNA]</scope>
</reference>
<dbReference type="Proteomes" id="UP000673552">
    <property type="component" value="Unassembled WGS sequence"/>
</dbReference>
<dbReference type="RefSeq" id="XP_067178383.1">
    <property type="nucleotide sequence ID" value="XM_067322520.1"/>
</dbReference>
<dbReference type="Pfam" id="PF00566">
    <property type="entry name" value="RabGAP-TBC"/>
    <property type="match status" value="1"/>
</dbReference>
<feature type="compositionally biased region" description="Gly residues" evidence="1">
    <location>
        <begin position="103"/>
        <end position="114"/>
    </location>
</feature>
<gene>
    <name evidence="3" type="ORF">LSCM1_05043</name>
</gene>
<dbReference type="AlphaFoldDB" id="A0A836HJ24"/>
<dbReference type="Gene3D" id="1.10.472.80">
    <property type="entry name" value="Ypt/Rab-GAP domain of gyp1p, domain 3"/>
    <property type="match status" value="1"/>
</dbReference>
<evidence type="ECO:0000313" key="4">
    <source>
        <dbReference type="Proteomes" id="UP000673552"/>
    </source>
</evidence>
<evidence type="ECO:0000256" key="1">
    <source>
        <dbReference type="SAM" id="MobiDB-lite"/>
    </source>
</evidence>
<sequence>MHHSMPYSPVVGDAEVGIASDARIFEELLDAEVAVNMEKLREASRMGIPPAYRGVVYRYLLGVAFTDKSSEMTMEELQDKDFQLLSTAYTRMWGNEDEDGDRGGVGGGGHGGSHGAGGNVAALHTFRELLNFSTSSTAAAKATEVSGPLQCSGGFRRMGGGDVLGGSSSAGTVAIPFVYRGPSAVPALAPSASLAAWEEGVAALRYCAPYNADARQWTKMESALAALQMMYCNVTVDHVQLLLLLARQLDRVAGSARDTFFTVHALFSMLTQKGNILHDAHTLQAHCGNFLMLFRSVLLPLYEHFTVEGLTTWEWIPSLLTCFFVGRMHPDDAFALWDCYLADMSEHQAMALHPYACLAMLSSMTEVLIEAGKTELLYCLEHLPRLDTAAIMRKAVLIRESVYSKELLCG</sequence>
<dbReference type="GeneID" id="92515032"/>
<comment type="caution">
    <text evidence="3">The sequence shown here is derived from an EMBL/GenBank/DDBJ whole genome shotgun (WGS) entry which is preliminary data.</text>
</comment>
<reference evidence="4" key="2">
    <citation type="journal article" date="2021" name="Sci. Data">
        <title>Chromosome-scale genome sequencing, assembly and annotation of six genomes from subfamily Leishmaniinae.</title>
        <authorList>
            <person name="Almutairi H."/>
            <person name="Urbaniak M.D."/>
            <person name="Bates M.D."/>
            <person name="Jariyapan N."/>
            <person name="Kwakye-Nuako G."/>
            <person name="Thomaz Soccol V."/>
            <person name="Al-Salem W.S."/>
            <person name="Dillon R.J."/>
            <person name="Bates P.A."/>
            <person name="Gatherer D."/>
        </authorList>
    </citation>
    <scope>NUCLEOTIDE SEQUENCE [LARGE SCALE GENOMIC DNA]</scope>
</reference>
<dbReference type="KEGG" id="lmat:92515032"/>
<evidence type="ECO:0000313" key="3">
    <source>
        <dbReference type="EMBL" id="KAG5477745.1"/>
    </source>
</evidence>
<keyword evidence="4" id="KW-1185">Reference proteome</keyword>
<evidence type="ECO:0000259" key="2">
    <source>
        <dbReference type="Pfam" id="PF00566"/>
    </source>
</evidence>
<dbReference type="InterPro" id="IPR000195">
    <property type="entry name" value="Rab-GAP-TBC_dom"/>
</dbReference>
<dbReference type="SUPFAM" id="SSF47923">
    <property type="entry name" value="Ypt/Rab-GAP domain of gyp1p"/>
    <property type="match status" value="2"/>
</dbReference>
<organism evidence="3 4">
    <name type="scientific">Leishmania martiniquensis</name>
    <dbReference type="NCBI Taxonomy" id="1580590"/>
    <lineage>
        <taxon>Eukaryota</taxon>
        <taxon>Discoba</taxon>
        <taxon>Euglenozoa</taxon>
        <taxon>Kinetoplastea</taxon>
        <taxon>Metakinetoplastina</taxon>
        <taxon>Trypanosomatida</taxon>
        <taxon>Trypanosomatidae</taxon>
        <taxon>Leishmaniinae</taxon>
        <taxon>Leishmania</taxon>
    </lineage>
</organism>
<name>A0A836HJ24_9TRYP</name>
<protein>
    <recommendedName>
        <fullName evidence="2">Rab-GAP TBC domain-containing protein</fullName>
    </recommendedName>
</protein>
<dbReference type="InterPro" id="IPR035969">
    <property type="entry name" value="Rab-GAP_TBC_sf"/>
</dbReference>
<feature type="region of interest" description="Disordered" evidence="1">
    <location>
        <begin position="95"/>
        <end position="114"/>
    </location>
</feature>